<dbReference type="SUPFAM" id="SSF55347">
    <property type="entry name" value="Glyceraldehyde-3-phosphate dehydrogenase-like, C-terminal domain"/>
    <property type="match status" value="1"/>
</dbReference>
<comment type="similarity">
    <text evidence="1">Belongs to the Gfo/Idh/MocA family.</text>
</comment>
<dbReference type="InterPro" id="IPR050984">
    <property type="entry name" value="Gfo/Idh/MocA_domain"/>
</dbReference>
<sequence>MTDTINWGILATGGIASSFTKDLRLAPGAEIVAVGSRTEESARAFADAHDIPRAHGSWAGLAADPDVDIVYIANTHNAHLAAAEVCLKAGKAVLCEKPLTLNRAQAQHLVDLAGERGLFFMEAMWMRTIPAIRKMNELIADGAIGPVRVVHADFCLTGPFEPEHRLRDPELAGGGLLDLGVYPVSFAHMILGAPESVQVSGWKTPEGVDAMAGLVLGYDNAIAMLSCGIEGGSPCIASVGGPLGHIELPSPFFRPGALVLKRGGEVEEITVPYEGNGMVHEAVEAMRCLREGLTESPLVPWRATLEVMGVLDEARARLGVVYADE</sequence>
<organism evidence="5 6">
    <name type="scientific">Phytomonospora endophytica</name>
    <dbReference type="NCBI Taxonomy" id="714109"/>
    <lineage>
        <taxon>Bacteria</taxon>
        <taxon>Bacillati</taxon>
        <taxon>Actinomycetota</taxon>
        <taxon>Actinomycetes</taxon>
        <taxon>Micromonosporales</taxon>
        <taxon>Micromonosporaceae</taxon>
        <taxon>Phytomonospora</taxon>
    </lineage>
</organism>
<dbReference type="SUPFAM" id="SSF51735">
    <property type="entry name" value="NAD(P)-binding Rossmann-fold domains"/>
    <property type="match status" value="1"/>
</dbReference>
<feature type="domain" description="GFO/IDH/MocA-like oxidoreductase" evidence="4">
    <location>
        <begin position="132"/>
        <end position="228"/>
    </location>
</feature>
<evidence type="ECO:0000259" key="4">
    <source>
        <dbReference type="Pfam" id="PF22725"/>
    </source>
</evidence>
<keyword evidence="6" id="KW-1185">Reference proteome</keyword>
<name>A0A841FCA2_9ACTN</name>
<dbReference type="Proteomes" id="UP000548476">
    <property type="component" value="Unassembled WGS sequence"/>
</dbReference>
<dbReference type="InterPro" id="IPR055170">
    <property type="entry name" value="GFO_IDH_MocA-like_dom"/>
</dbReference>
<feature type="domain" description="Gfo/Idh/MocA-like oxidoreductase N-terminal" evidence="3">
    <location>
        <begin position="5"/>
        <end position="121"/>
    </location>
</feature>
<dbReference type="GO" id="GO:0016491">
    <property type="term" value="F:oxidoreductase activity"/>
    <property type="evidence" value="ECO:0007669"/>
    <property type="project" value="UniProtKB-KW"/>
</dbReference>
<dbReference type="PANTHER" id="PTHR22604:SF105">
    <property type="entry name" value="TRANS-1,2-DIHYDROBENZENE-1,2-DIOL DEHYDROGENASE"/>
    <property type="match status" value="1"/>
</dbReference>
<evidence type="ECO:0000259" key="3">
    <source>
        <dbReference type="Pfam" id="PF01408"/>
    </source>
</evidence>
<dbReference type="InterPro" id="IPR036291">
    <property type="entry name" value="NAD(P)-bd_dom_sf"/>
</dbReference>
<protein>
    <submittedName>
        <fullName evidence="5">Putative dehydrogenase</fullName>
    </submittedName>
</protein>
<dbReference type="GO" id="GO:0000166">
    <property type="term" value="F:nucleotide binding"/>
    <property type="evidence" value="ECO:0007669"/>
    <property type="project" value="InterPro"/>
</dbReference>
<dbReference type="PANTHER" id="PTHR22604">
    <property type="entry name" value="OXIDOREDUCTASES"/>
    <property type="match status" value="1"/>
</dbReference>
<accession>A0A841FCA2</accession>
<proteinExistence type="inferred from homology"/>
<dbReference type="Gene3D" id="3.30.360.10">
    <property type="entry name" value="Dihydrodipicolinate Reductase, domain 2"/>
    <property type="match status" value="1"/>
</dbReference>
<dbReference type="Pfam" id="PF22725">
    <property type="entry name" value="GFO_IDH_MocA_C3"/>
    <property type="match status" value="1"/>
</dbReference>
<dbReference type="InterPro" id="IPR000683">
    <property type="entry name" value="Gfo/Idh/MocA-like_OxRdtase_N"/>
</dbReference>
<dbReference type="EMBL" id="JACHGT010000002">
    <property type="protein sequence ID" value="MBB6033025.1"/>
    <property type="molecule type" value="Genomic_DNA"/>
</dbReference>
<gene>
    <name evidence="5" type="ORF">HNR73_000872</name>
</gene>
<dbReference type="RefSeq" id="WP_184785943.1">
    <property type="nucleotide sequence ID" value="NZ_BONT01000021.1"/>
</dbReference>
<dbReference type="AlphaFoldDB" id="A0A841FCA2"/>
<dbReference type="Gene3D" id="3.40.50.720">
    <property type="entry name" value="NAD(P)-binding Rossmann-like Domain"/>
    <property type="match status" value="1"/>
</dbReference>
<evidence type="ECO:0000256" key="1">
    <source>
        <dbReference type="ARBA" id="ARBA00010928"/>
    </source>
</evidence>
<evidence type="ECO:0000313" key="5">
    <source>
        <dbReference type="EMBL" id="MBB6033025.1"/>
    </source>
</evidence>
<comment type="caution">
    <text evidence="5">The sequence shown here is derived from an EMBL/GenBank/DDBJ whole genome shotgun (WGS) entry which is preliminary data.</text>
</comment>
<dbReference type="Pfam" id="PF01408">
    <property type="entry name" value="GFO_IDH_MocA"/>
    <property type="match status" value="1"/>
</dbReference>
<keyword evidence="2" id="KW-0560">Oxidoreductase</keyword>
<evidence type="ECO:0000256" key="2">
    <source>
        <dbReference type="ARBA" id="ARBA00023002"/>
    </source>
</evidence>
<reference evidence="5 6" key="1">
    <citation type="submission" date="2020-08" db="EMBL/GenBank/DDBJ databases">
        <title>Genomic Encyclopedia of Type Strains, Phase IV (KMG-IV): sequencing the most valuable type-strain genomes for metagenomic binning, comparative biology and taxonomic classification.</title>
        <authorList>
            <person name="Goeker M."/>
        </authorList>
    </citation>
    <scope>NUCLEOTIDE SEQUENCE [LARGE SCALE GENOMIC DNA]</scope>
    <source>
        <strain evidence="5 6">YIM 65646</strain>
    </source>
</reference>
<evidence type="ECO:0000313" key="6">
    <source>
        <dbReference type="Proteomes" id="UP000548476"/>
    </source>
</evidence>